<reference evidence="6" key="1">
    <citation type="submission" date="2016-06" db="EMBL/GenBank/DDBJ databases">
        <authorList>
            <person name="Varghese N."/>
        </authorList>
    </citation>
    <scope>NUCLEOTIDE SEQUENCE [LARGE SCALE GENOMIC DNA]</scope>
    <source>
        <strain evidence="6">DSM 46123</strain>
    </source>
</reference>
<feature type="domain" description="Carrier" evidence="4">
    <location>
        <begin position="497"/>
        <end position="572"/>
    </location>
</feature>
<dbReference type="InterPro" id="IPR020845">
    <property type="entry name" value="AMP-binding_CS"/>
</dbReference>
<proteinExistence type="predicted"/>
<dbReference type="FunFam" id="1.10.1200.10:FF:000005">
    <property type="entry name" value="Nonribosomal peptide synthetase 1"/>
    <property type="match status" value="1"/>
</dbReference>
<keyword evidence="6" id="KW-1185">Reference proteome</keyword>
<dbReference type="CDD" id="cd05930">
    <property type="entry name" value="A_NRPS"/>
    <property type="match status" value="1"/>
</dbReference>
<dbReference type="Gene3D" id="1.10.1200.10">
    <property type="entry name" value="ACP-like"/>
    <property type="match status" value="1"/>
</dbReference>
<dbReference type="NCBIfam" id="TIGR01733">
    <property type="entry name" value="AA-adenyl-dom"/>
    <property type="match status" value="1"/>
</dbReference>
<dbReference type="GO" id="GO:0031177">
    <property type="term" value="F:phosphopantetheine binding"/>
    <property type="evidence" value="ECO:0007669"/>
    <property type="project" value="InterPro"/>
</dbReference>
<keyword evidence="3" id="KW-0597">Phosphoprotein</keyword>
<dbReference type="PROSITE" id="PS00012">
    <property type="entry name" value="PHOSPHOPANTETHEINE"/>
    <property type="match status" value="1"/>
</dbReference>
<dbReference type="InterPro" id="IPR009081">
    <property type="entry name" value="PP-bd_ACP"/>
</dbReference>
<organism evidence="5 6">
    <name type="scientific">Micromonospora inyonensis</name>
    <dbReference type="NCBI Taxonomy" id="47866"/>
    <lineage>
        <taxon>Bacteria</taxon>
        <taxon>Bacillati</taxon>
        <taxon>Actinomycetota</taxon>
        <taxon>Actinomycetes</taxon>
        <taxon>Micromonosporales</taxon>
        <taxon>Micromonosporaceae</taxon>
        <taxon>Micromonospora</taxon>
    </lineage>
</organism>
<dbReference type="SMART" id="SM00823">
    <property type="entry name" value="PKS_PP"/>
    <property type="match status" value="1"/>
</dbReference>
<dbReference type="PROSITE" id="PS00455">
    <property type="entry name" value="AMP_BINDING"/>
    <property type="match status" value="1"/>
</dbReference>
<dbReference type="GO" id="GO:0005737">
    <property type="term" value="C:cytoplasm"/>
    <property type="evidence" value="ECO:0007669"/>
    <property type="project" value="TreeGrafter"/>
</dbReference>
<evidence type="ECO:0000256" key="3">
    <source>
        <dbReference type="ARBA" id="ARBA00022553"/>
    </source>
</evidence>
<dbReference type="AlphaFoldDB" id="A0A1C6S7X4"/>
<evidence type="ECO:0000256" key="2">
    <source>
        <dbReference type="ARBA" id="ARBA00022450"/>
    </source>
</evidence>
<dbReference type="InterPro" id="IPR020806">
    <property type="entry name" value="PKS_PP-bd"/>
</dbReference>
<dbReference type="SUPFAM" id="SSF47336">
    <property type="entry name" value="ACP-like"/>
    <property type="match status" value="1"/>
</dbReference>
<gene>
    <name evidence="5" type="ORF">GA0074694_4198</name>
</gene>
<dbReference type="RefSeq" id="WP_091460866.1">
    <property type="nucleotide sequence ID" value="NZ_FMHU01000002.1"/>
</dbReference>
<dbReference type="Gene3D" id="2.30.38.10">
    <property type="entry name" value="Luciferase, Domain 3"/>
    <property type="match status" value="1"/>
</dbReference>
<dbReference type="PANTHER" id="PTHR45527">
    <property type="entry name" value="NONRIBOSOMAL PEPTIDE SYNTHETASE"/>
    <property type="match status" value="1"/>
</dbReference>
<name>A0A1C6S7X4_9ACTN</name>
<dbReference type="SUPFAM" id="SSF56801">
    <property type="entry name" value="Acetyl-CoA synthetase-like"/>
    <property type="match status" value="1"/>
</dbReference>
<dbReference type="Pfam" id="PF00550">
    <property type="entry name" value="PP-binding"/>
    <property type="match status" value="1"/>
</dbReference>
<evidence type="ECO:0000313" key="5">
    <source>
        <dbReference type="EMBL" id="SCL25359.1"/>
    </source>
</evidence>
<evidence type="ECO:0000259" key="4">
    <source>
        <dbReference type="PROSITE" id="PS50075"/>
    </source>
</evidence>
<dbReference type="InterPro" id="IPR025110">
    <property type="entry name" value="AMP-bd_C"/>
</dbReference>
<dbReference type="Gene3D" id="3.30.300.30">
    <property type="match status" value="1"/>
</dbReference>
<dbReference type="InterPro" id="IPR000873">
    <property type="entry name" value="AMP-dep_synth/lig_dom"/>
</dbReference>
<dbReference type="InterPro" id="IPR010071">
    <property type="entry name" value="AA_adenyl_dom"/>
</dbReference>
<comment type="cofactor">
    <cofactor evidence="1">
        <name>pantetheine 4'-phosphate</name>
        <dbReference type="ChEBI" id="CHEBI:47942"/>
    </cofactor>
</comment>
<sequence length="585" mass="62305">MTATETADLLRRFDQVVAERPEDLAVVGPAATPTSPAVTYAALAARVDRLARAMDRHGVRRGDVVGVCLPRQVDLLASLLAAWRLGAAFVPMDPAYPGARLRAMAVAAGVRTVLAGTSGAPWEAETSTVRVDQLPDDPLTDRALPSVDVTPGEPAYVIFTSGSTGTPKGVQVSRGAVTHLVDSLERVGLYPSEPSRVAWNASVSFDASVQQWVRICRGDTVLLIGDDLRTDPQRLADWLRANGATALDVTPTHWQVLAGAVTQPVRLFVGGEPVPPWLWRDLAARSGPTAVNLYGPTECTVDATAAWITGEDPVIGRPLPGVRAYVLDDDLEPARTGELYLAGPGVADGYRGQPGRTAERFLADPVAADGSRMYRTGDRVHQRPDGAMEYLGRTDRQVKVHGFRIEPGEIEAALVAHPDVAAAAVLPYDDPHRGTILVAYHVGAADGLRDWAADRLPTHLLPASFTALESFPRTVSGKLDLSALPAPRFPAESSTASVGSEVESLIADVWGEVLGRSGVGADDDFFALGGHSLLALHVVAAIRKRLGVRLPSIDIYERPRLRDLAERVAELAATEAVPSTDPGRC</sequence>
<dbReference type="PANTHER" id="PTHR45527:SF1">
    <property type="entry name" value="FATTY ACID SYNTHASE"/>
    <property type="match status" value="1"/>
</dbReference>
<dbReference type="GO" id="GO:0044550">
    <property type="term" value="P:secondary metabolite biosynthetic process"/>
    <property type="evidence" value="ECO:0007669"/>
    <property type="project" value="TreeGrafter"/>
</dbReference>
<dbReference type="GO" id="GO:0043041">
    <property type="term" value="P:amino acid activation for nonribosomal peptide biosynthetic process"/>
    <property type="evidence" value="ECO:0007669"/>
    <property type="project" value="TreeGrafter"/>
</dbReference>
<dbReference type="Pfam" id="PF13193">
    <property type="entry name" value="AMP-binding_C"/>
    <property type="match status" value="1"/>
</dbReference>
<keyword evidence="2" id="KW-0596">Phosphopantetheine</keyword>
<evidence type="ECO:0000256" key="1">
    <source>
        <dbReference type="ARBA" id="ARBA00001957"/>
    </source>
</evidence>
<dbReference type="STRING" id="47866.GA0074694_4198"/>
<dbReference type="Gene3D" id="3.40.50.980">
    <property type="match status" value="2"/>
</dbReference>
<dbReference type="Proteomes" id="UP000198906">
    <property type="component" value="Unassembled WGS sequence"/>
</dbReference>
<protein>
    <submittedName>
        <fullName evidence="5">Amino acid adenylation domain-containing protein</fullName>
    </submittedName>
</protein>
<accession>A0A1C6S7X4</accession>
<dbReference type="InterPro" id="IPR006162">
    <property type="entry name" value="Ppantetheine_attach_site"/>
</dbReference>
<dbReference type="InterPro" id="IPR036736">
    <property type="entry name" value="ACP-like_sf"/>
</dbReference>
<dbReference type="PROSITE" id="PS50075">
    <property type="entry name" value="CARRIER"/>
    <property type="match status" value="1"/>
</dbReference>
<dbReference type="InterPro" id="IPR045851">
    <property type="entry name" value="AMP-bd_C_sf"/>
</dbReference>
<dbReference type="Pfam" id="PF00501">
    <property type="entry name" value="AMP-binding"/>
    <property type="match status" value="1"/>
</dbReference>
<dbReference type="EMBL" id="FMHU01000002">
    <property type="protein sequence ID" value="SCL25359.1"/>
    <property type="molecule type" value="Genomic_DNA"/>
</dbReference>
<evidence type="ECO:0000313" key="6">
    <source>
        <dbReference type="Proteomes" id="UP000198906"/>
    </source>
</evidence>